<dbReference type="CDD" id="cd13905">
    <property type="entry name" value="CuRO_3_tcLLC2_insect_like"/>
    <property type="match status" value="1"/>
</dbReference>
<evidence type="ECO:0000256" key="1">
    <source>
        <dbReference type="ARBA" id="ARBA00010609"/>
    </source>
</evidence>
<sequence>MFKGICALRDICNRGLKGITITLRRAMQQLLFMVFVLIMIETIHVKCQDPNDKWWDILMTQGLACRNDTCRRNDATCECYLTIEHRLTMMNEKDRILLAPSGGRFRSFNDLNKEYSKDEEEEFIAGDGFGSRMVIAVNRRFPGPQITAYENQNIIVHMRNLMHTDSTTIHFHGLHQKRTPWSDGVAFVSQCPILPGQIYTYSFNAKPFGTSFYHAHIGDQRSAGLYGPLVIIPLSSLNISTPQDDNNGKVYTVTIQDWNHFDDPETLYQRMLFGTFDLQENKQINTTSDISGAKFSRFHCHSGIINGKGRFYNTLTAHNQAPLTIYDVEPNTDYRFRVIGAATLYPFRVYIQGHKSIRIVASDGFEIEPIEVESLIIHPGERIDFILRTDQASNNYLLVAETLEVEPVSLNQYHAAEAIIHYTDAQPNLNPPKGSPNSCSQQNKCKIFNCPYLYYPQDQNRICLTWNDAKTIDPNSNIDEVKGVAIERFYNFAFPGENGYTPPGSVNGHQFLPPTVAAYAEWNKVEQNCGECSDSSICECTYYDTIDRGNTDQVYQFVMTNIGNGAGWSHPIHLHGHSFYVMKMGFASYEPSTGKLIPNMGQDQQDIICNDGKNFCNNAQWRNSTWSIGNHPTLNWDNPPQKDTIIVPTGGYVVIRFKADNPGLWFFHCHIDVHNTNGMGMMINESPGYHQKVPDDFPRCKSYIVNNGDVSGCDTVTSTFVFRLSLAIFVSVISDIV</sequence>
<dbReference type="GO" id="GO:0005507">
    <property type="term" value="F:copper ion binding"/>
    <property type="evidence" value="ECO:0007669"/>
    <property type="project" value="InterPro"/>
</dbReference>
<dbReference type="CDD" id="cd13858">
    <property type="entry name" value="CuRO_1_tcLCC2_insect_like"/>
    <property type="match status" value="1"/>
</dbReference>
<dbReference type="GO" id="GO:0006826">
    <property type="term" value="P:iron ion transport"/>
    <property type="evidence" value="ECO:0007669"/>
    <property type="project" value="TreeGrafter"/>
</dbReference>
<dbReference type="EMBL" id="CACVKT020006453">
    <property type="protein sequence ID" value="CAC5401733.1"/>
    <property type="molecule type" value="Genomic_DNA"/>
</dbReference>
<dbReference type="FunFam" id="2.60.40.420:FF:000045">
    <property type="entry name" value="Laccase 2"/>
    <property type="match status" value="1"/>
</dbReference>
<feature type="domain" description="Plastocyanin-like" evidence="6">
    <location>
        <begin position="551"/>
        <end position="687"/>
    </location>
</feature>
<evidence type="ECO:0000256" key="2">
    <source>
        <dbReference type="ARBA" id="ARBA00022723"/>
    </source>
</evidence>
<protein>
    <submittedName>
        <fullName evidence="8">Uncharacterized protein</fullName>
    </submittedName>
</protein>
<dbReference type="Pfam" id="PF07732">
    <property type="entry name" value="Cu-oxidase_3"/>
    <property type="match status" value="1"/>
</dbReference>
<evidence type="ECO:0000259" key="5">
    <source>
        <dbReference type="Pfam" id="PF00394"/>
    </source>
</evidence>
<feature type="domain" description="Plastocyanin-like" evidence="5">
    <location>
        <begin position="251"/>
        <end position="423"/>
    </location>
</feature>
<dbReference type="InterPro" id="IPR001117">
    <property type="entry name" value="Cu-oxidase_2nd"/>
</dbReference>
<organism evidence="8 9">
    <name type="scientific">Mytilus coruscus</name>
    <name type="common">Sea mussel</name>
    <dbReference type="NCBI Taxonomy" id="42192"/>
    <lineage>
        <taxon>Eukaryota</taxon>
        <taxon>Metazoa</taxon>
        <taxon>Spiralia</taxon>
        <taxon>Lophotrochozoa</taxon>
        <taxon>Mollusca</taxon>
        <taxon>Bivalvia</taxon>
        <taxon>Autobranchia</taxon>
        <taxon>Pteriomorphia</taxon>
        <taxon>Mytilida</taxon>
        <taxon>Mytiloidea</taxon>
        <taxon>Mytilidae</taxon>
        <taxon>Mytilinae</taxon>
        <taxon>Mytilus</taxon>
    </lineage>
</organism>
<keyword evidence="3" id="KW-0560">Oxidoreductase</keyword>
<dbReference type="InterPro" id="IPR011706">
    <property type="entry name" value="Cu-oxidase_C"/>
</dbReference>
<evidence type="ECO:0000256" key="4">
    <source>
        <dbReference type="ARBA" id="ARBA00023008"/>
    </source>
</evidence>
<dbReference type="AlphaFoldDB" id="A0A6J8CYU4"/>
<dbReference type="PANTHER" id="PTHR11709:SF394">
    <property type="entry name" value="FI03373P-RELATED"/>
    <property type="match status" value="1"/>
</dbReference>
<keyword evidence="4" id="KW-0186">Copper</keyword>
<gene>
    <name evidence="8" type="ORF">MCOR_35788</name>
</gene>
<dbReference type="Proteomes" id="UP000507470">
    <property type="component" value="Unassembled WGS sequence"/>
</dbReference>
<dbReference type="InterPro" id="IPR011707">
    <property type="entry name" value="Cu-oxidase-like_N"/>
</dbReference>
<evidence type="ECO:0000313" key="8">
    <source>
        <dbReference type="EMBL" id="CAC5401733.1"/>
    </source>
</evidence>
<dbReference type="SUPFAM" id="SSF49503">
    <property type="entry name" value="Cupredoxins"/>
    <property type="match status" value="3"/>
</dbReference>
<dbReference type="InterPro" id="IPR045087">
    <property type="entry name" value="Cu-oxidase_fam"/>
</dbReference>
<dbReference type="GO" id="GO:0005886">
    <property type="term" value="C:plasma membrane"/>
    <property type="evidence" value="ECO:0007669"/>
    <property type="project" value="TreeGrafter"/>
</dbReference>
<dbReference type="InterPro" id="IPR002355">
    <property type="entry name" value="Cu_oxidase_Cu_BS"/>
</dbReference>
<dbReference type="Gene3D" id="2.60.40.420">
    <property type="entry name" value="Cupredoxins - blue copper proteins"/>
    <property type="match status" value="3"/>
</dbReference>
<reference evidence="8 9" key="1">
    <citation type="submission" date="2020-06" db="EMBL/GenBank/DDBJ databases">
        <authorList>
            <person name="Li R."/>
            <person name="Bekaert M."/>
        </authorList>
    </citation>
    <scope>NUCLEOTIDE SEQUENCE [LARGE SCALE GENOMIC DNA]</scope>
    <source>
        <strain evidence="9">wild</strain>
    </source>
</reference>
<evidence type="ECO:0000259" key="7">
    <source>
        <dbReference type="Pfam" id="PF07732"/>
    </source>
</evidence>
<accession>A0A6J8CYU4</accession>
<evidence type="ECO:0000256" key="3">
    <source>
        <dbReference type="ARBA" id="ARBA00023002"/>
    </source>
</evidence>
<keyword evidence="2" id="KW-0479">Metal-binding</keyword>
<proteinExistence type="inferred from homology"/>
<dbReference type="Pfam" id="PF07731">
    <property type="entry name" value="Cu-oxidase_2"/>
    <property type="match status" value="1"/>
</dbReference>
<dbReference type="PROSITE" id="PS00080">
    <property type="entry name" value="MULTICOPPER_OXIDASE2"/>
    <property type="match status" value="1"/>
</dbReference>
<comment type="similarity">
    <text evidence="1">Belongs to the multicopper oxidase family.</text>
</comment>
<dbReference type="Pfam" id="PF00394">
    <property type="entry name" value="Cu-oxidase"/>
    <property type="match status" value="1"/>
</dbReference>
<name>A0A6J8CYU4_MYTCO</name>
<dbReference type="InterPro" id="IPR008972">
    <property type="entry name" value="Cupredoxin"/>
</dbReference>
<dbReference type="CDD" id="cd13884">
    <property type="entry name" value="CuRO_2_tcLCC_insect_like"/>
    <property type="match status" value="1"/>
</dbReference>
<evidence type="ECO:0000313" key="9">
    <source>
        <dbReference type="Proteomes" id="UP000507470"/>
    </source>
</evidence>
<dbReference type="OrthoDB" id="2121828at2759"/>
<feature type="domain" description="Plastocyanin-like" evidence="7">
    <location>
        <begin position="131"/>
        <end position="233"/>
    </location>
</feature>
<evidence type="ECO:0000259" key="6">
    <source>
        <dbReference type="Pfam" id="PF07731"/>
    </source>
</evidence>
<dbReference type="PANTHER" id="PTHR11709">
    <property type="entry name" value="MULTI-COPPER OXIDASE"/>
    <property type="match status" value="1"/>
</dbReference>
<keyword evidence="9" id="KW-1185">Reference proteome</keyword>
<dbReference type="GO" id="GO:0016491">
    <property type="term" value="F:oxidoreductase activity"/>
    <property type="evidence" value="ECO:0007669"/>
    <property type="project" value="UniProtKB-KW"/>
</dbReference>